<gene>
    <name evidence="2" type="ORF">CHA01nite_19640</name>
</gene>
<name>A0A511YLZ8_9FLAO</name>
<proteinExistence type="predicted"/>
<protein>
    <submittedName>
        <fullName evidence="2">Uncharacterized protein</fullName>
    </submittedName>
</protein>
<dbReference type="Proteomes" id="UP000321863">
    <property type="component" value="Unassembled WGS sequence"/>
</dbReference>
<keyword evidence="1" id="KW-0812">Transmembrane</keyword>
<dbReference type="AlphaFoldDB" id="A0A511YLZ8"/>
<sequence>MTRYFKIFLFLSQLFIMNSCSIGMYFYVKNTTSEDQKIILTLPSSGSSTSFYREEEGIYHKNITLLSSKASRVKDFKKAEDKIKLSGHPEGENKISVILPSHSLTQIDVASNRYTEVTGIEYVKNDEVVKLTQEQFINLSKFEKLSAIFEID</sequence>
<comment type="caution">
    <text evidence="2">The sequence shown here is derived from an EMBL/GenBank/DDBJ whole genome shotgun (WGS) entry which is preliminary data.</text>
</comment>
<keyword evidence="3" id="KW-1185">Reference proteome</keyword>
<organism evidence="2 3">
    <name type="scientific">Chryseobacterium hagamense</name>
    <dbReference type="NCBI Taxonomy" id="395935"/>
    <lineage>
        <taxon>Bacteria</taxon>
        <taxon>Pseudomonadati</taxon>
        <taxon>Bacteroidota</taxon>
        <taxon>Flavobacteriia</taxon>
        <taxon>Flavobacteriales</taxon>
        <taxon>Weeksellaceae</taxon>
        <taxon>Chryseobacterium group</taxon>
        <taxon>Chryseobacterium</taxon>
    </lineage>
</organism>
<dbReference type="RefSeq" id="WP_146941147.1">
    <property type="nucleotide sequence ID" value="NZ_BJYJ01000008.1"/>
</dbReference>
<evidence type="ECO:0000313" key="3">
    <source>
        <dbReference type="Proteomes" id="UP000321863"/>
    </source>
</evidence>
<evidence type="ECO:0000256" key="1">
    <source>
        <dbReference type="SAM" id="Phobius"/>
    </source>
</evidence>
<dbReference type="EMBL" id="BJYJ01000008">
    <property type="protein sequence ID" value="GEN76224.1"/>
    <property type="molecule type" value="Genomic_DNA"/>
</dbReference>
<keyword evidence="1" id="KW-0472">Membrane</keyword>
<keyword evidence="1" id="KW-1133">Transmembrane helix</keyword>
<evidence type="ECO:0000313" key="2">
    <source>
        <dbReference type="EMBL" id="GEN76224.1"/>
    </source>
</evidence>
<accession>A0A511YLZ8</accession>
<reference evidence="2 3" key="1">
    <citation type="submission" date="2019-07" db="EMBL/GenBank/DDBJ databases">
        <title>Whole genome shotgun sequence of Chryseobacterium hagamense NBRC 105253.</title>
        <authorList>
            <person name="Hosoyama A."/>
            <person name="Uohara A."/>
            <person name="Ohji S."/>
            <person name="Ichikawa N."/>
        </authorList>
    </citation>
    <scope>NUCLEOTIDE SEQUENCE [LARGE SCALE GENOMIC DNA]</scope>
    <source>
        <strain evidence="2 3">NBRC 105253</strain>
    </source>
</reference>
<feature type="transmembrane region" description="Helical" evidence="1">
    <location>
        <begin position="7"/>
        <end position="28"/>
    </location>
</feature>